<dbReference type="SUPFAM" id="SSF88723">
    <property type="entry name" value="PIN domain-like"/>
    <property type="match status" value="1"/>
</dbReference>
<evidence type="ECO:0000313" key="8">
    <source>
        <dbReference type="EMBL" id="TFB75550.1"/>
    </source>
</evidence>
<dbReference type="GO" id="GO:0004518">
    <property type="term" value="F:nuclease activity"/>
    <property type="evidence" value="ECO:0007669"/>
    <property type="project" value="UniProtKB-KW"/>
</dbReference>
<accession>A0A4R8V3D1</accession>
<protein>
    <submittedName>
        <fullName evidence="7">PIN domain-containing protein</fullName>
    </submittedName>
</protein>
<dbReference type="InterPro" id="IPR029060">
    <property type="entry name" value="PIN-like_dom_sf"/>
</dbReference>
<evidence type="ECO:0000259" key="5">
    <source>
        <dbReference type="Pfam" id="PF13470"/>
    </source>
</evidence>
<evidence type="ECO:0000313" key="7">
    <source>
        <dbReference type="EMBL" id="SDN74232.1"/>
    </source>
</evidence>
<dbReference type="GO" id="GO:0046872">
    <property type="term" value="F:metal ion binding"/>
    <property type="evidence" value="ECO:0007669"/>
    <property type="project" value="UniProtKB-KW"/>
</dbReference>
<keyword evidence="1" id="KW-0540">Nuclease</keyword>
<keyword evidence="10" id="KW-1185">Reference proteome</keyword>
<keyword evidence="4" id="KW-0460">Magnesium</keyword>
<sequence>MTFVAVYDANVLYPSTLRDVLIRIALGGLVQAKWTEEILEETFRSLAKNRPDLDAGRLARTRQLLRTVVSDSMVTGYEELIPAISLTNDPNDRHVVAAAVKSGAQAIVTFNVKDFPARELEKWGIEAKHPDDFLIDQFYLNGPAVHRAIQAIADAWTNPPGTAHDVLNSLERDGLPQITALLRR</sequence>
<evidence type="ECO:0000259" key="6">
    <source>
        <dbReference type="Pfam" id="PF26343"/>
    </source>
</evidence>
<dbReference type="Proteomes" id="UP000199639">
    <property type="component" value="Unassembled WGS sequence"/>
</dbReference>
<evidence type="ECO:0000313" key="10">
    <source>
        <dbReference type="Proteomes" id="UP000298252"/>
    </source>
</evidence>
<dbReference type="EMBL" id="SOFD01000029">
    <property type="protein sequence ID" value="TFB75550.1"/>
    <property type="molecule type" value="Genomic_DNA"/>
</dbReference>
<reference evidence="8 10" key="2">
    <citation type="submission" date="2019-03" db="EMBL/GenBank/DDBJ databases">
        <title>Genomics of glacier-inhabiting Cryobacterium strains.</title>
        <authorList>
            <person name="Liu Q."/>
            <person name="Xin Y.-H."/>
        </authorList>
    </citation>
    <scope>NUCLEOTIDE SEQUENCE [LARGE SCALE GENOMIC DNA]</scope>
    <source>
        <strain evidence="8 10">Hh8</strain>
    </source>
</reference>
<organism evidence="7 9">
    <name type="scientific">Cryobacterium flavum</name>
    <dbReference type="NCBI Taxonomy" id="1424659"/>
    <lineage>
        <taxon>Bacteria</taxon>
        <taxon>Bacillati</taxon>
        <taxon>Actinomycetota</taxon>
        <taxon>Actinomycetes</taxon>
        <taxon>Micrococcales</taxon>
        <taxon>Microbacteriaceae</taxon>
        <taxon>Cryobacterium</taxon>
    </lineage>
</organism>
<proteinExistence type="predicted"/>
<dbReference type="Pfam" id="PF13470">
    <property type="entry name" value="PIN_3"/>
    <property type="match status" value="1"/>
</dbReference>
<evidence type="ECO:0000256" key="4">
    <source>
        <dbReference type="ARBA" id="ARBA00022842"/>
    </source>
</evidence>
<dbReference type="RefSeq" id="WP_092340849.1">
    <property type="nucleotide sequence ID" value="NZ_FNIB01000007.1"/>
</dbReference>
<dbReference type="EMBL" id="FNIB01000007">
    <property type="protein sequence ID" value="SDN74232.1"/>
    <property type="molecule type" value="Genomic_DNA"/>
</dbReference>
<feature type="domain" description="VapC50 C-terminal" evidence="6">
    <location>
        <begin position="130"/>
        <end position="184"/>
    </location>
</feature>
<evidence type="ECO:0000313" key="9">
    <source>
        <dbReference type="Proteomes" id="UP000199639"/>
    </source>
</evidence>
<gene>
    <name evidence="8" type="ORF">E3O21_12025</name>
    <name evidence="7" type="ORF">SAMN05216368_10756</name>
</gene>
<dbReference type="Pfam" id="PF26343">
    <property type="entry name" value="VapC50_C"/>
    <property type="match status" value="1"/>
</dbReference>
<feature type="domain" description="PIN" evidence="5">
    <location>
        <begin position="6"/>
        <end position="113"/>
    </location>
</feature>
<dbReference type="Proteomes" id="UP000298252">
    <property type="component" value="Unassembled WGS sequence"/>
</dbReference>
<evidence type="ECO:0000256" key="2">
    <source>
        <dbReference type="ARBA" id="ARBA00022723"/>
    </source>
</evidence>
<dbReference type="InterPro" id="IPR002716">
    <property type="entry name" value="PIN_dom"/>
</dbReference>
<reference evidence="7 9" key="1">
    <citation type="submission" date="2016-10" db="EMBL/GenBank/DDBJ databases">
        <authorList>
            <person name="Varghese N."/>
            <person name="Submissions S."/>
        </authorList>
    </citation>
    <scope>NUCLEOTIDE SEQUENCE [LARGE SCALE GENOMIC DNA]</scope>
    <source>
        <strain evidence="7 9">CGMCC 1.11215</strain>
    </source>
</reference>
<evidence type="ECO:0000256" key="3">
    <source>
        <dbReference type="ARBA" id="ARBA00022801"/>
    </source>
</evidence>
<keyword evidence="3" id="KW-0378">Hydrolase</keyword>
<evidence type="ECO:0000256" key="1">
    <source>
        <dbReference type="ARBA" id="ARBA00022722"/>
    </source>
</evidence>
<name>A0A4R8V3D1_9MICO</name>
<dbReference type="InterPro" id="IPR058652">
    <property type="entry name" value="VapC50_C"/>
</dbReference>
<dbReference type="GO" id="GO:0016787">
    <property type="term" value="F:hydrolase activity"/>
    <property type="evidence" value="ECO:0007669"/>
    <property type="project" value="UniProtKB-KW"/>
</dbReference>
<dbReference type="STRING" id="1424659.SAMN05216368_10756"/>
<dbReference type="AlphaFoldDB" id="A0A4R8V3D1"/>
<keyword evidence="2" id="KW-0479">Metal-binding</keyword>